<dbReference type="GO" id="GO:0007018">
    <property type="term" value="P:microtubule-based movement"/>
    <property type="evidence" value="ECO:0007669"/>
    <property type="project" value="TreeGrafter"/>
</dbReference>
<evidence type="ECO:0000313" key="2">
    <source>
        <dbReference type="Proteomes" id="UP000887540"/>
    </source>
</evidence>
<dbReference type="InterPro" id="IPR005334">
    <property type="entry name" value="Tctex-1-like"/>
</dbReference>
<dbReference type="GO" id="GO:0005868">
    <property type="term" value="C:cytoplasmic dynein complex"/>
    <property type="evidence" value="ECO:0007669"/>
    <property type="project" value="TreeGrafter"/>
</dbReference>
<dbReference type="AlphaFoldDB" id="A0A914DF91"/>
<proteinExistence type="inferred from homology"/>
<name>A0A914DF91_9BILA</name>
<accession>A0A914DF91</accession>
<evidence type="ECO:0000313" key="3">
    <source>
        <dbReference type="WBParaSite" id="ACRNAN_scaffold256.g10741.t1"/>
    </source>
</evidence>
<reference evidence="3" key="1">
    <citation type="submission" date="2022-11" db="UniProtKB">
        <authorList>
            <consortium name="WormBaseParasite"/>
        </authorList>
    </citation>
    <scope>IDENTIFICATION</scope>
</reference>
<dbReference type="Pfam" id="PF03645">
    <property type="entry name" value="Tctex-1"/>
    <property type="match status" value="1"/>
</dbReference>
<dbReference type="Gene3D" id="3.30.1140.40">
    <property type="entry name" value="Tctex-1"/>
    <property type="match status" value="1"/>
</dbReference>
<comment type="similarity">
    <text evidence="1">Belongs to the dynein light chain Tctex-type family.</text>
</comment>
<sequence length="122" mass="14094">MDSQEESGFVLRPQIQNKFRAAVGKKILEETATELLSGQIYHDKNVEVLSKNVSETVRQKLKDLQLPQYKYLIEVVIGEQRGQGTRIHSACYWDIDTDCQVSHLYQNDSLFCQMVVFAVFCY</sequence>
<dbReference type="InterPro" id="IPR038586">
    <property type="entry name" value="Tctex-1-like_sf"/>
</dbReference>
<dbReference type="PANTHER" id="PTHR21255:SF7">
    <property type="entry name" value="DYNEIN LIGHT CHAIN TCTEX-TYPE PROTEIN 2B"/>
    <property type="match status" value="1"/>
</dbReference>
<evidence type="ECO:0000256" key="1">
    <source>
        <dbReference type="ARBA" id="ARBA00005361"/>
    </source>
</evidence>
<keyword evidence="2" id="KW-1185">Reference proteome</keyword>
<dbReference type="PANTHER" id="PTHR21255">
    <property type="entry name" value="T-COMPLEX-ASSOCIATED-TESTIS-EXPRESSED 1/ DYNEIN LIGHT CHAIN"/>
    <property type="match status" value="1"/>
</dbReference>
<dbReference type="GO" id="GO:0005737">
    <property type="term" value="C:cytoplasm"/>
    <property type="evidence" value="ECO:0007669"/>
    <property type="project" value="TreeGrafter"/>
</dbReference>
<dbReference type="CDD" id="cd21459">
    <property type="entry name" value="DLC-like_TCTEX1D2"/>
    <property type="match status" value="1"/>
</dbReference>
<dbReference type="GO" id="GO:0045505">
    <property type="term" value="F:dynein intermediate chain binding"/>
    <property type="evidence" value="ECO:0007669"/>
    <property type="project" value="TreeGrafter"/>
</dbReference>
<dbReference type="WBParaSite" id="ACRNAN_scaffold256.g10741.t1">
    <property type="protein sequence ID" value="ACRNAN_scaffold256.g10741.t1"/>
    <property type="gene ID" value="ACRNAN_scaffold256.g10741"/>
</dbReference>
<protein>
    <submittedName>
        <fullName evidence="3">Uncharacterized protein</fullName>
    </submittedName>
</protein>
<dbReference type="Proteomes" id="UP000887540">
    <property type="component" value="Unplaced"/>
</dbReference>
<organism evidence="2 3">
    <name type="scientific">Acrobeloides nanus</name>
    <dbReference type="NCBI Taxonomy" id="290746"/>
    <lineage>
        <taxon>Eukaryota</taxon>
        <taxon>Metazoa</taxon>
        <taxon>Ecdysozoa</taxon>
        <taxon>Nematoda</taxon>
        <taxon>Chromadorea</taxon>
        <taxon>Rhabditida</taxon>
        <taxon>Tylenchina</taxon>
        <taxon>Cephalobomorpha</taxon>
        <taxon>Cephaloboidea</taxon>
        <taxon>Cephalobidae</taxon>
        <taxon>Acrobeloides</taxon>
    </lineage>
</organism>